<dbReference type="EMBL" id="PISD01000093">
    <property type="protein sequence ID" value="PKG25831.1"/>
    <property type="molecule type" value="Genomic_DNA"/>
</dbReference>
<comment type="caution">
    <text evidence="2">The sequence shown here is derived from an EMBL/GenBank/DDBJ whole genome shotgun (WGS) entry which is preliminary data.</text>
</comment>
<accession>A0A2N0Z8J8</accession>
<evidence type="ECO:0000313" key="2">
    <source>
        <dbReference type="EMBL" id="PKG25831.1"/>
    </source>
</evidence>
<evidence type="ECO:0000256" key="1">
    <source>
        <dbReference type="SAM" id="SignalP"/>
    </source>
</evidence>
<dbReference type="RefSeq" id="WP_066199188.1">
    <property type="nucleotide sequence ID" value="NZ_JAFDQP010000002.1"/>
</dbReference>
<proteinExistence type="predicted"/>
<dbReference type="Proteomes" id="UP000233343">
    <property type="component" value="Unassembled WGS sequence"/>
</dbReference>
<protein>
    <recommendedName>
        <fullName evidence="4">Group-specific protein</fullName>
    </recommendedName>
</protein>
<evidence type="ECO:0000313" key="3">
    <source>
        <dbReference type="Proteomes" id="UP000233343"/>
    </source>
</evidence>
<name>A0A2N0Z8J8_9BACI</name>
<organism evidence="2 3">
    <name type="scientific">Cytobacillus horneckiae</name>
    <dbReference type="NCBI Taxonomy" id="549687"/>
    <lineage>
        <taxon>Bacteria</taxon>
        <taxon>Bacillati</taxon>
        <taxon>Bacillota</taxon>
        <taxon>Bacilli</taxon>
        <taxon>Bacillales</taxon>
        <taxon>Bacillaceae</taxon>
        <taxon>Cytobacillus</taxon>
    </lineage>
</organism>
<gene>
    <name evidence="2" type="ORF">CWS20_27245</name>
</gene>
<evidence type="ECO:0008006" key="4">
    <source>
        <dbReference type="Google" id="ProtNLM"/>
    </source>
</evidence>
<dbReference type="AlphaFoldDB" id="A0A2N0Z8J8"/>
<keyword evidence="1" id="KW-0732">Signal</keyword>
<sequence>MIKKILLGMFIITLLSKTVAAETNQYVEVFDIKNDKVIMQVNADIVLQQEAKKFLEGITGVYVKFNPIPKEGYMIKVPLEPSIMVENQWFNDLVNEVIIIFTSEEEPYIMIFDDENRAHFLTSEGDLVQLLLLVNFNR</sequence>
<feature type="chain" id="PRO_5038705711" description="Group-specific protein" evidence="1">
    <location>
        <begin position="21"/>
        <end position="138"/>
    </location>
</feature>
<keyword evidence="3" id="KW-1185">Reference proteome</keyword>
<feature type="signal peptide" evidence="1">
    <location>
        <begin position="1"/>
        <end position="20"/>
    </location>
</feature>
<reference evidence="2 3" key="1">
    <citation type="journal article" date="2010" name="Int. J. Syst. Evol. Microbiol.">
        <title>Bacillus horneckiae sp. nov., isolated from a spacecraft-assembly clean room.</title>
        <authorList>
            <person name="Vaishampayan P."/>
            <person name="Probst A."/>
            <person name="Krishnamurthi S."/>
            <person name="Ghosh S."/>
            <person name="Osman S."/>
            <person name="McDowall A."/>
            <person name="Ruckmani A."/>
            <person name="Mayilraj S."/>
            <person name="Venkateswaran K."/>
        </authorList>
    </citation>
    <scope>NUCLEOTIDE SEQUENCE [LARGE SCALE GENOMIC DNA]</scope>
    <source>
        <strain evidence="3">1PO1SC</strain>
    </source>
</reference>